<dbReference type="GO" id="GO:0032259">
    <property type="term" value="P:methylation"/>
    <property type="evidence" value="ECO:0007669"/>
    <property type="project" value="UniProtKB-KW"/>
</dbReference>
<evidence type="ECO:0000256" key="3">
    <source>
        <dbReference type="ARBA" id="ARBA00022679"/>
    </source>
</evidence>
<comment type="caution">
    <text evidence="5">The sequence shown here is derived from an EMBL/GenBank/DDBJ whole genome shotgun (WGS) entry which is preliminary data.</text>
</comment>
<evidence type="ECO:0000313" key="6">
    <source>
        <dbReference type="Proteomes" id="UP000253647"/>
    </source>
</evidence>
<feature type="domain" description="DNA methylase N-4/N-6" evidence="4">
    <location>
        <begin position="527"/>
        <end position="625"/>
    </location>
</feature>
<dbReference type="Proteomes" id="UP000253647">
    <property type="component" value="Unassembled WGS sequence"/>
</dbReference>
<evidence type="ECO:0000256" key="2">
    <source>
        <dbReference type="ARBA" id="ARBA00022603"/>
    </source>
</evidence>
<dbReference type="SUPFAM" id="SSF53335">
    <property type="entry name" value="S-adenosyl-L-methionine-dependent methyltransferases"/>
    <property type="match status" value="1"/>
</dbReference>
<dbReference type="PROSITE" id="PS00092">
    <property type="entry name" value="N6_MTASE"/>
    <property type="match status" value="1"/>
</dbReference>
<comment type="similarity">
    <text evidence="1">Belongs to the N(4)/N(6)-methyltransferase family.</text>
</comment>
<dbReference type="InterPro" id="IPR029063">
    <property type="entry name" value="SAM-dependent_MTases_sf"/>
</dbReference>
<accession>A0A368X2I6</accession>
<evidence type="ECO:0000313" key="5">
    <source>
        <dbReference type="EMBL" id="RCW62173.1"/>
    </source>
</evidence>
<sequence length="654" mass="75004">MSNATQQLKAQQRRQKFADLLREMFQLNQPELDFGLYRIMHARKDDINRFIEQDLPRITQEAFSQYASQDQAQLEAELEEHIKSAKGLGMDPDAIPKVQELKQQLQGGFDLAREEGEVYDALVTFFNRYYNEGDFLSRRVYKDGTYAIPYQGEEVVLHWANKDQYYIKSSETLRDYSFRLNPDAGPGEDPMRVHFKLVDAEAGAKDNNKESDNSRRVFVLDAENPFELITGEATEYGDQHTELQCRFVFRPATESDWTEAEKKKATAAAQKKPPTQDALRAIAEERLLGAVSDLPEPWKNALAKPYRKADGNQADYSMLAGQLNNYTKKNTFDYFIHKDLGGFLTRELDFYIKNELLDWNDIASLKNDTSRLAPLLSKIEVVRTLGEKIVDFLAQLENFQKKLWQKKKFVTEANYCISLDRLASAPELANSIVNNEDQLNEWQENIGIDAEALRYDLSNLAWEEFVIAPKYRYLMIDTKHFDERAKCYILSTIDDIDSSLTGLAVNSENYQALNFLANKFNKSVSGAYIDPPYNTGGDGFPYKDGYRHSSWMAMMSDRVRLSKEFIKNDGALFVSIDERESSKLKLMLDKLFGESNHLASFSWVTDGNSDNQAKVKVLHEEVHAFCVDEPSFTHPPVIDPSVDKSSKIFRDLNP</sequence>
<organism evidence="5 6">
    <name type="scientific">Marinobacter nauticus</name>
    <name type="common">Marinobacter hydrocarbonoclasticus</name>
    <name type="synonym">Marinobacter aquaeolei</name>
    <dbReference type="NCBI Taxonomy" id="2743"/>
    <lineage>
        <taxon>Bacteria</taxon>
        <taxon>Pseudomonadati</taxon>
        <taxon>Pseudomonadota</taxon>
        <taxon>Gammaproteobacteria</taxon>
        <taxon>Pseudomonadales</taxon>
        <taxon>Marinobacteraceae</taxon>
        <taxon>Marinobacter</taxon>
    </lineage>
</organism>
<proteinExistence type="inferred from homology"/>
<dbReference type="GO" id="GO:0003677">
    <property type="term" value="F:DNA binding"/>
    <property type="evidence" value="ECO:0007669"/>
    <property type="project" value="InterPro"/>
</dbReference>
<name>A0A368X2I6_MARNT</name>
<dbReference type="Pfam" id="PF01555">
    <property type="entry name" value="N6_N4_Mtase"/>
    <property type="match status" value="1"/>
</dbReference>
<dbReference type="Gene3D" id="3.40.50.150">
    <property type="entry name" value="Vaccinia Virus protein VP39"/>
    <property type="match status" value="1"/>
</dbReference>
<evidence type="ECO:0000256" key="1">
    <source>
        <dbReference type="ARBA" id="ARBA00006594"/>
    </source>
</evidence>
<dbReference type="GO" id="GO:0008170">
    <property type="term" value="F:N-methyltransferase activity"/>
    <property type="evidence" value="ECO:0007669"/>
    <property type="project" value="InterPro"/>
</dbReference>
<protein>
    <submittedName>
        <fullName evidence="5">Adenine-specific DNA-methyltransferase</fullName>
    </submittedName>
</protein>
<keyword evidence="3 5" id="KW-0808">Transferase</keyword>
<dbReference type="EMBL" id="QPJI01000028">
    <property type="protein sequence ID" value="RCW62173.1"/>
    <property type="molecule type" value="Genomic_DNA"/>
</dbReference>
<dbReference type="InterPro" id="IPR002052">
    <property type="entry name" value="DNA_methylase_N6_adenine_CS"/>
</dbReference>
<keyword evidence="2 5" id="KW-0489">Methyltransferase</keyword>
<evidence type="ECO:0000259" key="4">
    <source>
        <dbReference type="Pfam" id="PF01555"/>
    </source>
</evidence>
<dbReference type="RefSeq" id="WP_114435564.1">
    <property type="nucleotide sequence ID" value="NZ_QPJI01000028.1"/>
</dbReference>
<dbReference type="InterPro" id="IPR002941">
    <property type="entry name" value="DNA_methylase_N4/N6"/>
</dbReference>
<gene>
    <name evidence="5" type="ORF">DET61_1286</name>
</gene>
<dbReference type="AlphaFoldDB" id="A0A368X2I6"/>
<reference evidence="5 6" key="1">
    <citation type="submission" date="2018-07" db="EMBL/GenBank/DDBJ databases">
        <title>Freshwater and sediment microbial communities from various areas in North America, analyzing microbe dynamics in response to fracking.</title>
        <authorList>
            <person name="Lamendella R."/>
        </authorList>
    </citation>
    <scope>NUCLEOTIDE SEQUENCE [LARGE SCALE GENOMIC DNA]</scope>
    <source>
        <strain evidence="5 6">105B</strain>
    </source>
</reference>